<gene>
    <name evidence="1" type="primary">AlNc14C108G6288</name>
    <name evidence="1" type="ORF">ALNC14_071030</name>
</gene>
<protein>
    <submittedName>
        <fullName evidence="1">AlNc14C108G6288 protein</fullName>
    </submittedName>
</protein>
<dbReference type="EMBL" id="FR824153">
    <property type="protein sequence ID" value="CCA20960.1"/>
    <property type="molecule type" value="Genomic_DNA"/>
</dbReference>
<dbReference type="AlphaFoldDB" id="F0WI81"/>
<reference evidence="1" key="1">
    <citation type="journal article" date="2011" name="PLoS Biol.">
        <title>Gene gain and loss during evolution of obligate parasitism in the white rust pathogen of Arabidopsis thaliana.</title>
        <authorList>
            <person name="Kemen E."/>
            <person name="Gardiner A."/>
            <person name="Schultz-Larsen T."/>
            <person name="Kemen A.C."/>
            <person name="Balmuth A.L."/>
            <person name="Robert-Seilaniantz A."/>
            <person name="Bailey K."/>
            <person name="Holub E."/>
            <person name="Studholme D.J."/>
            <person name="Maclean D."/>
            <person name="Jones J.D."/>
        </authorList>
    </citation>
    <scope>NUCLEOTIDE SEQUENCE</scope>
</reference>
<dbReference type="HOGENOM" id="CLU_2325070_0_0_1"/>
<organism evidence="1">
    <name type="scientific">Albugo laibachii Nc14</name>
    <dbReference type="NCBI Taxonomy" id="890382"/>
    <lineage>
        <taxon>Eukaryota</taxon>
        <taxon>Sar</taxon>
        <taxon>Stramenopiles</taxon>
        <taxon>Oomycota</taxon>
        <taxon>Peronosporomycetes</taxon>
        <taxon>Albuginales</taxon>
        <taxon>Albuginaceae</taxon>
        <taxon>Albugo</taxon>
    </lineage>
</organism>
<proteinExistence type="predicted"/>
<name>F0WI81_9STRA</name>
<reference evidence="1" key="2">
    <citation type="submission" date="2011-02" db="EMBL/GenBank/DDBJ databases">
        <authorList>
            <person name="MacLean D."/>
        </authorList>
    </citation>
    <scope>NUCLEOTIDE SEQUENCE</scope>
</reference>
<evidence type="ECO:0000313" key="1">
    <source>
        <dbReference type="EMBL" id="CCA20960.1"/>
    </source>
</evidence>
<sequence>MYTLLIAPEFPLPPELQQLHAILLQQEPLLSVANDDIKALEHLDEKELDTINRQLHNHNVQLNLNEGIHHHSVYHNFSAVTCRMRSADSHFAANAKTIV</sequence>
<accession>F0WI81</accession>